<dbReference type="EMBL" id="FOVJ01000001">
    <property type="protein sequence ID" value="SFN33246.1"/>
    <property type="molecule type" value="Genomic_DNA"/>
</dbReference>
<dbReference type="AlphaFoldDB" id="A0A1I4Y5B1"/>
<dbReference type="OrthoDB" id="262740at2"/>
<sequence>MPGSGARLQLLIGPTVPNPAPYEVVDALIDLEVTSGEQELDGFRMNFSLGREKGADYELLKSGLLEPPNRAIVVISIGTRREVLIDGLITQHQVIPSNQAGGSKLHVDGLDIGIKLNLNEANKSYPDQSDSVIVRHLLEAYRDLELEADVEESEVTPSDNDRRPAQQGSDLAYIRALAERNSFVFYVEPTTEPGKCIAYWGPQKRQGEAQPALKMNMGPYTNVDTPITFRYDALGPADPGIFYLDPDSRQMLPVEPSSSSYPQLARRISRPLRSTLARDTARLNAALAGKRGLASTQESSDAVTGTGEVDAVRYGRILRAHHLVGVSGVGNSFDGEYYVESVTHRIKRGEYKQSFTLKREGRGSTKHQLR</sequence>
<name>A0A1I4Y5B1_9PROT</name>
<organism evidence="1 2">
    <name type="scientific">Nitrosospira briensis</name>
    <dbReference type="NCBI Taxonomy" id="35799"/>
    <lineage>
        <taxon>Bacteria</taxon>
        <taxon>Pseudomonadati</taxon>
        <taxon>Pseudomonadota</taxon>
        <taxon>Betaproteobacteria</taxon>
        <taxon>Nitrosomonadales</taxon>
        <taxon>Nitrosomonadaceae</taxon>
        <taxon>Nitrosospira</taxon>
    </lineage>
</organism>
<dbReference type="Proteomes" id="UP000183107">
    <property type="component" value="Unassembled WGS sequence"/>
</dbReference>
<proteinExistence type="predicted"/>
<gene>
    <name evidence="1" type="ORF">SAMN05216386_0523</name>
</gene>
<reference evidence="2" key="1">
    <citation type="submission" date="2016-10" db="EMBL/GenBank/DDBJ databases">
        <authorList>
            <person name="Varghese N."/>
        </authorList>
    </citation>
    <scope>NUCLEOTIDE SEQUENCE [LARGE SCALE GENOMIC DNA]</scope>
    <source>
        <strain evidence="2">Nsp8</strain>
    </source>
</reference>
<evidence type="ECO:0000313" key="1">
    <source>
        <dbReference type="EMBL" id="SFN33246.1"/>
    </source>
</evidence>
<protein>
    <submittedName>
        <fullName evidence="1">Phage protein D</fullName>
    </submittedName>
</protein>
<accession>A0A1I4Y5B1</accession>
<dbReference type="RefSeq" id="WP_074794249.1">
    <property type="nucleotide sequence ID" value="NZ_FOVJ01000001.1"/>
</dbReference>
<keyword evidence="2" id="KW-1185">Reference proteome</keyword>
<evidence type="ECO:0000313" key="2">
    <source>
        <dbReference type="Proteomes" id="UP000183107"/>
    </source>
</evidence>